<protein>
    <recommendedName>
        <fullName evidence="5">Glycosyl transferase family 1 domain-containing protein</fullName>
    </recommendedName>
</protein>
<reference evidence="3 4" key="1">
    <citation type="journal article" date="2016" name="Nat. Commun.">
        <title>Thousands of microbial genomes shed light on interconnected biogeochemical processes in an aquifer system.</title>
        <authorList>
            <person name="Anantharaman K."/>
            <person name="Brown C.T."/>
            <person name="Hug L.A."/>
            <person name="Sharon I."/>
            <person name="Castelle C.J."/>
            <person name="Probst A.J."/>
            <person name="Thomas B.C."/>
            <person name="Singh A."/>
            <person name="Wilkins M.J."/>
            <person name="Karaoz U."/>
            <person name="Brodie E.L."/>
            <person name="Williams K.H."/>
            <person name="Hubbard S.S."/>
            <person name="Banfield J.F."/>
        </authorList>
    </citation>
    <scope>NUCLEOTIDE SEQUENCE [LARGE SCALE GENOMIC DNA]</scope>
</reference>
<dbReference type="Pfam" id="PF00534">
    <property type="entry name" value="Glycos_transf_1"/>
    <property type="match status" value="1"/>
</dbReference>
<gene>
    <name evidence="3" type="ORF">A3B14_02800</name>
</gene>
<dbReference type="AlphaFoldDB" id="A0A1G2U1R3"/>
<dbReference type="GO" id="GO:0016757">
    <property type="term" value="F:glycosyltransferase activity"/>
    <property type="evidence" value="ECO:0007669"/>
    <property type="project" value="InterPro"/>
</dbReference>
<organism evidence="3 4">
    <name type="scientific">Candidatus Zambryskibacteria bacterium RIFCSPLOWO2_01_FULL_45_21</name>
    <dbReference type="NCBI Taxonomy" id="1802761"/>
    <lineage>
        <taxon>Bacteria</taxon>
        <taxon>Candidatus Zambryskiibacteriota</taxon>
    </lineage>
</organism>
<evidence type="ECO:0000313" key="3">
    <source>
        <dbReference type="EMBL" id="OHB03433.1"/>
    </source>
</evidence>
<dbReference type="PANTHER" id="PTHR45947">
    <property type="entry name" value="SULFOQUINOVOSYL TRANSFERASE SQD2"/>
    <property type="match status" value="1"/>
</dbReference>
<proteinExistence type="predicted"/>
<dbReference type="PANTHER" id="PTHR45947:SF3">
    <property type="entry name" value="SULFOQUINOVOSYL TRANSFERASE SQD2"/>
    <property type="match status" value="1"/>
</dbReference>
<dbReference type="InterPro" id="IPR028098">
    <property type="entry name" value="Glyco_trans_4-like_N"/>
</dbReference>
<dbReference type="EMBL" id="MHWE01000018">
    <property type="protein sequence ID" value="OHB03433.1"/>
    <property type="molecule type" value="Genomic_DNA"/>
</dbReference>
<comment type="caution">
    <text evidence="3">The sequence shown here is derived from an EMBL/GenBank/DDBJ whole genome shotgun (WGS) entry which is preliminary data.</text>
</comment>
<dbReference type="Gene3D" id="3.40.50.2000">
    <property type="entry name" value="Glycogen Phosphorylase B"/>
    <property type="match status" value="2"/>
</dbReference>
<feature type="domain" description="Glycosyl transferase family 1" evidence="1">
    <location>
        <begin position="198"/>
        <end position="369"/>
    </location>
</feature>
<dbReference type="InterPro" id="IPR050194">
    <property type="entry name" value="Glycosyltransferase_grp1"/>
</dbReference>
<dbReference type="Proteomes" id="UP000176800">
    <property type="component" value="Unassembled WGS sequence"/>
</dbReference>
<dbReference type="InterPro" id="IPR001296">
    <property type="entry name" value="Glyco_trans_1"/>
</dbReference>
<dbReference type="Pfam" id="PF13439">
    <property type="entry name" value="Glyco_transf_4"/>
    <property type="match status" value="1"/>
</dbReference>
<dbReference type="CDD" id="cd03801">
    <property type="entry name" value="GT4_PimA-like"/>
    <property type="match status" value="1"/>
</dbReference>
<name>A0A1G2U1R3_9BACT</name>
<feature type="domain" description="Glycosyltransferase subfamily 4-like N-terminal" evidence="2">
    <location>
        <begin position="15"/>
        <end position="186"/>
    </location>
</feature>
<evidence type="ECO:0000313" key="4">
    <source>
        <dbReference type="Proteomes" id="UP000176800"/>
    </source>
</evidence>
<sequence length="395" mass="43988">MRRILVFSTAYLPLVGGAEIAVKELTSRLYPGFSFVLITARLDPKLPLKEKIGSVEVYRVGFGAPIIDKLVLPFVGAFKAFKIINEQGIDVFWSVMVSFASFAPIFINWSRSVSGKPRIPIVLSLQEGDSEEHLRKARGGLIDLSWKFVLKNTDIITAISNYLLDRAIRYGFTSPTVLVPNGVDVKLFGRPASVKEFDLIKKKFGKKDGDIVIVTVSRLVKKNAVDDLIRSLAELPQHVKLWIIGEGEERKTLEGITRRMRLEDRVSFIGEVGHRELPALIQSCDIFVRPSRSEGFGNVFVEAMAAGIPVIATPVGGIVDFLFDPDKNPNQNPTGLFCEVNNSSSVARQIKRLLENPALREQIVLSAKKLVEEKYDWAKIAQLMSIKVFGSFKSL</sequence>
<evidence type="ECO:0008006" key="5">
    <source>
        <dbReference type="Google" id="ProtNLM"/>
    </source>
</evidence>
<dbReference type="SUPFAM" id="SSF53756">
    <property type="entry name" value="UDP-Glycosyltransferase/glycogen phosphorylase"/>
    <property type="match status" value="1"/>
</dbReference>
<evidence type="ECO:0000259" key="2">
    <source>
        <dbReference type="Pfam" id="PF13439"/>
    </source>
</evidence>
<accession>A0A1G2U1R3</accession>
<evidence type="ECO:0000259" key="1">
    <source>
        <dbReference type="Pfam" id="PF00534"/>
    </source>
</evidence>